<dbReference type="AlphaFoldDB" id="A0AA39AI72"/>
<dbReference type="PANTHER" id="PTHR48407">
    <property type="entry name" value="CRANIOFACIAL DEVELOPMENT PROTEIN 1"/>
    <property type="match status" value="1"/>
</dbReference>
<evidence type="ECO:0000256" key="1">
    <source>
        <dbReference type="SAM" id="Phobius"/>
    </source>
</evidence>
<name>A0AA39AI72_VITRO</name>
<dbReference type="InterPro" id="IPR027124">
    <property type="entry name" value="Swc5/CFDP1/2"/>
</dbReference>
<dbReference type="EMBL" id="JARBHA010000002">
    <property type="protein sequence ID" value="KAJ9707495.1"/>
    <property type="molecule type" value="Genomic_DNA"/>
</dbReference>
<keyword evidence="1" id="KW-0812">Transmembrane</keyword>
<keyword evidence="1" id="KW-1133">Transmembrane helix</keyword>
<sequence length="214" mass="24535">MLTSMATTKELELFTISSVCDLEKKNKLLIETVKEVAAISKSEAQPEKSDVVWEQMNKGVSIKQDVQQKGSSIIENGTNDEVKRLTTAALSVVRMLQQLLQRYETLWVEIEVKKLVDVASEEASERAKGLAGTTSATEHNKGLEEELDAYKISDQYVEKASLLQRADYREFERERDAQLPLQARRKARYERGSMKVIPWFASFFFLIFFYFCCL</sequence>
<evidence type="ECO:0000313" key="3">
    <source>
        <dbReference type="EMBL" id="KAJ9707495.1"/>
    </source>
</evidence>
<keyword evidence="4" id="KW-1185">Reference proteome</keyword>
<reference evidence="3 4" key="1">
    <citation type="journal article" date="2023" name="BMC Biotechnol.">
        <title>Vitis rotundifolia cv Carlos genome sequencing.</title>
        <authorList>
            <person name="Huff M."/>
            <person name="Hulse-Kemp A."/>
            <person name="Scheffler B."/>
            <person name="Youngblood R."/>
            <person name="Simpson S."/>
            <person name="Babiker E."/>
            <person name="Staton M."/>
        </authorList>
    </citation>
    <scope>NUCLEOTIDE SEQUENCE [LARGE SCALE GENOMIC DNA]</scope>
    <source>
        <tissue evidence="3">Leaf</tissue>
    </source>
</reference>
<proteinExistence type="predicted"/>
<dbReference type="Proteomes" id="UP001168098">
    <property type="component" value="Unassembled WGS sequence"/>
</dbReference>
<gene>
    <name evidence="3" type="ORF">PVL29_002498</name>
</gene>
<dbReference type="InterPro" id="IPR011421">
    <property type="entry name" value="BCNT-C"/>
</dbReference>
<accession>A0AA39AI72</accession>
<evidence type="ECO:0000313" key="4">
    <source>
        <dbReference type="Proteomes" id="UP001168098"/>
    </source>
</evidence>
<protein>
    <recommendedName>
        <fullName evidence="2">BCNT-C domain-containing protein</fullName>
    </recommendedName>
</protein>
<comment type="caution">
    <text evidence="3">The sequence shown here is derived from an EMBL/GenBank/DDBJ whole genome shotgun (WGS) entry which is preliminary data.</text>
</comment>
<organism evidence="3 4">
    <name type="scientific">Vitis rotundifolia</name>
    <name type="common">Muscadine grape</name>
    <dbReference type="NCBI Taxonomy" id="103349"/>
    <lineage>
        <taxon>Eukaryota</taxon>
        <taxon>Viridiplantae</taxon>
        <taxon>Streptophyta</taxon>
        <taxon>Embryophyta</taxon>
        <taxon>Tracheophyta</taxon>
        <taxon>Spermatophyta</taxon>
        <taxon>Magnoliopsida</taxon>
        <taxon>eudicotyledons</taxon>
        <taxon>Gunneridae</taxon>
        <taxon>Pentapetalae</taxon>
        <taxon>rosids</taxon>
        <taxon>Vitales</taxon>
        <taxon>Vitaceae</taxon>
        <taxon>Viteae</taxon>
        <taxon>Vitis</taxon>
    </lineage>
</organism>
<evidence type="ECO:0000259" key="2">
    <source>
        <dbReference type="Pfam" id="PF07572"/>
    </source>
</evidence>
<feature type="domain" description="BCNT-C" evidence="2">
    <location>
        <begin position="139"/>
        <end position="178"/>
    </location>
</feature>
<feature type="transmembrane region" description="Helical" evidence="1">
    <location>
        <begin position="192"/>
        <end position="211"/>
    </location>
</feature>
<dbReference type="PANTHER" id="PTHR48407:SF1">
    <property type="entry name" value="CRANIOFACIAL DEVELOPMENT PROTEIN 1"/>
    <property type="match status" value="1"/>
</dbReference>
<dbReference type="Pfam" id="PF07572">
    <property type="entry name" value="BCNT"/>
    <property type="match status" value="1"/>
</dbReference>
<keyword evidence="1" id="KW-0472">Membrane</keyword>